<reference evidence="3" key="1">
    <citation type="submission" date="2016-10" db="EMBL/GenBank/DDBJ databases">
        <authorList>
            <person name="Varghese N."/>
            <person name="Submissions S."/>
        </authorList>
    </citation>
    <scope>NUCLEOTIDE SEQUENCE [LARGE SCALE GENOMIC DNA]</scope>
    <source>
        <strain evidence="3">DSM 9751</strain>
    </source>
</reference>
<evidence type="ECO:0000256" key="1">
    <source>
        <dbReference type="SAM" id="Phobius"/>
    </source>
</evidence>
<feature type="transmembrane region" description="Helical" evidence="1">
    <location>
        <begin position="365"/>
        <end position="390"/>
    </location>
</feature>
<evidence type="ECO:0000313" key="3">
    <source>
        <dbReference type="Proteomes" id="UP000198982"/>
    </source>
</evidence>
<feature type="transmembrane region" description="Helical" evidence="1">
    <location>
        <begin position="298"/>
        <end position="317"/>
    </location>
</feature>
<dbReference type="AlphaFoldDB" id="A0A1H4M816"/>
<protein>
    <submittedName>
        <fullName evidence="2">Uncharacterized protein</fullName>
    </submittedName>
</protein>
<dbReference type="RefSeq" id="WP_143038259.1">
    <property type="nucleotide sequence ID" value="NZ_FNTJ01000001.1"/>
</dbReference>
<keyword evidence="1" id="KW-1133">Transmembrane helix</keyword>
<keyword evidence="1" id="KW-0812">Transmembrane</keyword>
<organism evidence="2 3">
    <name type="scientific">Pseudomonas saponiphila</name>
    <dbReference type="NCBI Taxonomy" id="556534"/>
    <lineage>
        <taxon>Bacteria</taxon>
        <taxon>Pseudomonadati</taxon>
        <taxon>Pseudomonadota</taxon>
        <taxon>Gammaproteobacteria</taxon>
        <taxon>Pseudomonadales</taxon>
        <taxon>Pseudomonadaceae</taxon>
        <taxon>Pseudomonas</taxon>
    </lineage>
</organism>
<accession>A0A1H4M816</accession>
<name>A0A1H4M816_9PSED</name>
<dbReference type="Proteomes" id="UP000198982">
    <property type="component" value="Unassembled WGS sequence"/>
</dbReference>
<dbReference type="EMBL" id="FNTJ01000001">
    <property type="protein sequence ID" value="SEB79093.1"/>
    <property type="molecule type" value="Genomic_DNA"/>
</dbReference>
<keyword evidence="1" id="KW-0472">Membrane</keyword>
<gene>
    <name evidence="2" type="ORF">SAMN05216178_2271</name>
</gene>
<proteinExistence type="predicted"/>
<evidence type="ECO:0000313" key="2">
    <source>
        <dbReference type="EMBL" id="SEB79093.1"/>
    </source>
</evidence>
<keyword evidence="3" id="KW-1185">Reference proteome</keyword>
<sequence length="407" mass="45627">MFEAVVELYRKIGRPPINTEGSFSFSGPATSELLELHNRVRELPSSFGEMSYSRIINSEITFEYTVVSAGENSFFENFELLVQKTPSLGTGSHLKNFYVISDDWASFDTSPNDSNSKIIKVCELIKDLSKVAASEHPQSSFYNLVFSTPAAPNKPPKTIVIQTKITKEILFIPLNKTSLIHSLANEEHKGRIHLEERRAILNGAICECLESLTEEQGNKFMHILHSWNSIIDNYWRNFQIYIHSFSFEKTRKEFAQAELDYGTKLSSAFSDLAGKLLALPVSLVALLALNKATGKLEIAVAATGLFITSLIIFGILINQALNVQRLNNSLEASFDNLSKKLTTYPKNLQRLIESSIKNIRTQKKVVSATLIAFSALSFAPSIGAIIVLYFKYQEPINSWVEKLIQQC</sequence>